<dbReference type="Pfam" id="PF13442">
    <property type="entry name" value="Cytochrome_CBB3"/>
    <property type="match status" value="1"/>
</dbReference>
<name>A0A0G3X825_9SPHN</name>
<keyword evidence="1 4" id="KW-0349">Heme</keyword>
<protein>
    <submittedName>
        <fullName evidence="6">Cytochrome c oxidase polypeptide II</fullName>
    </submittedName>
</protein>
<sequence length="129" mass="13539">MITGEQAFRHAAAVACAITLVACKQPPASRYTFDSALRERGREVIERAGCAACHEIPGIDWPQGRTGPPLLGFDDVGPIAGALPNNPANLARFVRNAPAAKPGSTMPAMPISEEEAHAVAAYLYGLDSV</sequence>
<keyword evidence="3 4" id="KW-0408">Iron</keyword>
<evidence type="ECO:0000259" key="5">
    <source>
        <dbReference type="PROSITE" id="PS51007"/>
    </source>
</evidence>
<dbReference type="GO" id="GO:0046872">
    <property type="term" value="F:metal ion binding"/>
    <property type="evidence" value="ECO:0007669"/>
    <property type="project" value="UniProtKB-KW"/>
</dbReference>
<dbReference type="GO" id="GO:0020037">
    <property type="term" value="F:heme binding"/>
    <property type="evidence" value="ECO:0007669"/>
    <property type="project" value="InterPro"/>
</dbReference>
<dbReference type="AlphaFoldDB" id="A0A0G3X825"/>
<dbReference type="SUPFAM" id="SSF46626">
    <property type="entry name" value="Cytochrome c"/>
    <property type="match status" value="1"/>
</dbReference>
<dbReference type="Proteomes" id="UP000037643">
    <property type="component" value="Chromosome"/>
</dbReference>
<gene>
    <name evidence="6" type="ORF">AM2010_1627</name>
</gene>
<dbReference type="KEGG" id="amx:AM2010_1627"/>
<dbReference type="InterPro" id="IPR009056">
    <property type="entry name" value="Cyt_c-like_dom"/>
</dbReference>
<dbReference type="PROSITE" id="PS51007">
    <property type="entry name" value="CYTC"/>
    <property type="match status" value="1"/>
</dbReference>
<organism evidence="6 7">
    <name type="scientific">Pelagerythrobacter marensis</name>
    <dbReference type="NCBI Taxonomy" id="543877"/>
    <lineage>
        <taxon>Bacteria</taxon>
        <taxon>Pseudomonadati</taxon>
        <taxon>Pseudomonadota</taxon>
        <taxon>Alphaproteobacteria</taxon>
        <taxon>Sphingomonadales</taxon>
        <taxon>Erythrobacteraceae</taxon>
        <taxon>Pelagerythrobacter</taxon>
    </lineage>
</organism>
<dbReference type="PATRIC" id="fig|543877.4.peg.1653"/>
<dbReference type="OrthoDB" id="9794982at2"/>
<dbReference type="EMBL" id="CP011805">
    <property type="protein sequence ID" value="AKM07695.1"/>
    <property type="molecule type" value="Genomic_DNA"/>
</dbReference>
<keyword evidence="2 4" id="KW-0479">Metal-binding</keyword>
<reference evidence="6 7" key="1">
    <citation type="submission" date="2015-06" db="EMBL/GenBank/DDBJ databases">
        <authorList>
            <person name="Kim K.M."/>
        </authorList>
    </citation>
    <scope>NUCLEOTIDE SEQUENCE [LARGE SCALE GENOMIC DNA]</scope>
    <source>
        <strain evidence="6 7">KCTC 22370</strain>
    </source>
</reference>
<evidence type="ECO:0000256" key="2">
    <source>
        <dbReference type="ARBA" id="ARBA00022723"/>
    </source>
</evidence>
<dbReference type="GO" id="GO:0009055">
    <property type="term" value="F:electron transfer activity"/>
    <property type="evidence" value="ECO:0007669"/>
    <property type="project" value="InterPro"/>
</dbReference>
<dbReference type="STRING" id="543877.AM2010_1627"/>
<evidence type="ECO:0000313" key="6">
    <source>
        <dbReference type="EMBL" id="AKM07695.1"/>
    </source>
</evidence>
<accession>A0A0G3X825</accession>
<dbReference type="InterPro" id="IPR036909">
    <property type="entry name" value="Cyt_c-like_dom_sf"/>
</dbReference>
<proteinExistence type="predicted"/>
<evidence type="ECO:0000313" key="7">
    <source>
        <dbReference type="Proteomes" id="UP000037643"/>
    </source>
</evidence>
<keyword evidence="7" id="KW-1185">Reference proteome</keyword>
<evidence type="ECO:0000256" key="3">
    <source>
        <dbReference type="ARBA" id="ARBA00023004"/>
    </source>
</evidence>
<evidence type="ECO:0000256" key="4">
    <source>
        <dbReference type="PROSITE-ProRule" id="PRU00433"/>
    </source>
</evidence>
<feature type="domain" description="Cytochrome c" evidence="5">
    <location>
        <begin position="36"/>
        <end position="127"/>
    </location>
</feature>
<evidence type="ECO:0000256" key="1">
    <source>
        <dbReference type="ARBA" id="ARBA00022617"/>
    </source>
</evidence>
<dbReference type="Gene3D" id="1.10.760.10">
    <property type="entry name" value="Cytochrome c-like domain"/>
    <property type="match status" value="1"/>
</dbReference>